<accession>T1GJM2</accession>
<sequence length="209" mass="21369">MNSYFEQTGFYGHPHQTTGMGMGSSGHHDQTSYRGLPFSLGMPYTNPHLQRSTQDSPYDASISAACSKIYDGSYKQDCAKAANLSGGSGDGTNGYKDVWNTSGSNGSAGNPGSGSGSGSGSGPNNSVPVRPSACTPDSRVGYMDTSGGSPVSHRGGSANAVTGSAWNANCTISGAAAAAAAQSTGGLHQANHTFYPWMAIAVQEKLQWL</sequence>
<feature type="region of interest" description="Disordered" evidence="1">
    <location>
        <begin position="85"/>
        <end position="158"/>
    </location>
</feature>
<evidence type="ECO:0000313" key="2">
    <source>
        <dbReference type="EnsemblMetazoa" id="MESCA003672-PA"/>
    </source>
</evidence>
<dbReference type="EMBL" id="CAQQ02072513">
    <property type="status" value="NOT_ANNOTATED_CDS"/>
    <property type="molecule type" value="Genomic_DNA"/>
</dbReference>
<dbReference type="AlphaFoldDB" id="T1GJM2"/>
<dbReference type="Proteomes" id="UP000015102">
    <property type="component" value="Unassembled WGS sequence"/>
</dbReference>
<proteinExistence type="predicted"/>
<evidence type="ECO:0000313" key="3">
    <source>
        <dbReference type="Proteomes" id="UP000015102"/>
    </source>
</evidence>
<feature type="compositionally biased region" description="Gly residues" evidence="1">
    <location>
        <begin position="109"/>
        <end position="121"/>
    </location>
</feature>
<dbReference type="EMBL" id="CAQQ02072512">
    <property type="status" value="NOT_ANNOTATED_CDS"/>
    <property type="molecule type" value="Genomic_DNA"/>
</dbReference>
<dbReference type="EnsemblMetazoa" id="MESCA003672-RA">
    <property type="protein sequence ID" value="MESCA003672-PA"/>
    <property type="gene ID" value="MESCA003672"/>
</dbReference>
<dbReference type="EMBL" id="CAQQ02072514">
    <property type="status" value="NOT_ANNOTATED_CDS"/>
    <property type="molecule type" value="Genomic_DNA"/>
</dbReference>
<protein>
    <submittedName>
        <fullName evidence="2">Uncharacterized protein</fullName>
    </submittedName>
</protein>
<dbReference type="EMBL" id="CAQQ02072515">
    <property type="status" value="NOT_ANNOTATED_CDS"/>
    <property type="molecule type" value="Genomic_DNA"/>
</dbReference>
<dbReference type="EMBL" id="CAQQ02072511">
    <property type="status" value="NOT_ANNOTATED_CDS"/>
    <property type="molecule type" value="Genomic_DNA"/>
</dbReference>
<evidence type="ECO:0000256" key="1">
    <source>
        <dbReference type="SAM" id="MobiDB-lite"/>
    </source>
</evidence>
<reference evidence="2" key="2">
    <citation type="submission" date="2015-06" db="UniProtKB">
        <authorList>
            <consortium name="EnsemblMetazoa"/>
        </authorList>
    </citation>
    <scope>IDENTIFICATION</scope>
</reference>
<keyword evidence="3" id="KW-1185">Reference proteome</keyword>
<feature type="region of interest" description="Disordered" evidence="1">
    <location>
        <begin position="15"/>
        <end position="34"/>
    </location>
</feature>
<reference evidence="3" key="1">
    <citation type="submission" date="2013-02" db="EMBL/GenBank/DDBJ databases">
        <authorList>
            <person name="Hughes D."/>
        </authorList>
    </citation>
    <scope>NUCLEOTIDE SEQUENCE</scope>
    <source>
        <strain>Durham</strain>
        <strain evidence="3">NC isolate 2 -- Noor lab</strain>
    </source>
</reference>
<dbReference type="STRING" id="36166.T1GJM2"/>
<name>T1GJM2_MEGSC</name>
<dbReference type="HOGENOM" id="CLU_072885_0_0_1"/>
<organism evidence="2 3">
    <name type="scientific">Megaselia scalaris</name>
    <name type="common">Humpbacked fly</name>
    <name type="synonym">Phora scalaris</name>
    <dbReference type="NCBI Taxonomy" id="36166"/>
    <lineage>
        <taxon>Eukaryota</taxon>
        <taxon>Metazoa</taxon>
        <taxon>Ecdysozoa</taxon>
        <taxon>Arthropoda</taxon>
        <taxon>Hexapoda</taxon>
        <taxon>Insecta</taxon>
        <taxon>Pterygota</taxon>
        <taxon>Neoptera</taxon>
        <taxon>Endopterygota</taxon>
        <taxon>Diptera</taxon>
        <taxon>Brachycera</taxon>
        <taxon>Muscomorpha</taxon>
        <taxon>Platypezoidea</taxon>
        <taxon>Phoridae</taxon>
        <taxon>Megaseliini</taxon>
        <taxon>Megaselia</taxon>
    </lineage>
</organism>
<dbReference type="OMA" id="PDWIGAN"/>